<organism evidence="1 2">
    <name type="scientific">Salmonella typhimurium (strain 14028s / SGSC 2262)</name>
    <dbReference type="NCBI Taxonomy" id="588858"/>
    <lineage>
        <taxon>Bacteria</taxon>
        <taxon>Pseudomonadati</taxon>
        <taxon>Pseudomonadota</taxon>
        <taxon>Gammaproteobacteria</taxon>
        <taxon>Enterobacterales</taxon>
        <taxon>Enterobacteriaceae</taxon>
        <taxon>Salmonella</taxon>
    </lineage>
</organism>
<dbReference type="AlphaFoldDB" id="A0A0F6B5J7"/>
<evidence type="ECO:0000313" key="2">
    <source>
        <dbReference type="Proteomes" id="UP000002695"/>
    </source>
</evidence>
<accession>A0A0F6B5J7</accession>
<dbReference type="EMBL" id="CP001363">
    <property type="protein sequence ID" value="ACY89791.1"/>
    <property type="molecule type" value="Genomic_DNA"/>
</dbReference>
<evidence type="ECO:0000313" key="1">
    <source>
        <dbReference type="EMBL" id="ACY89791.1"/>
    </source>
</evidence>
<dbReference type="Proteomes" id="UP000002695">
    <property type="component" value="Chromosome"/>
</dbReference>
<reference evidence="1 2" key="1">
    <citation type="journal article" date="2010" name="J. Bacteriol.">
        <title>Short-term signatures of evolutionary change in the Salmonella enterica serovar typhimurium 14028 genome.</title>
        <authorList>
            <person name="Jarvik T."/>
            <person name="Smillie C."/>
            <person name="Groisman E.A."/>
            <person name="Ochman H."/>
        </authorList>
    </citation>
    <scope>NUCLEOTIDE SEQUENCE [LARGE SCALE GENOMIC DNA]</scope>
    <source>
        <strain evidence="2">14028s / SGSC 2262</strain>
    </source>
</reference>
<proteinExistence type="predicted"/>
<dbReference type="HOGENOM" id="CLU_3332858_0_0_6"/>
<name>A0A0F6B5J7_SALT1</name>
<protein>
    <submittedName>
        <fullName evidence="1">Uncharacterized protein</fullName>
    </submittedName>
</protein>
<dbReference type="KEGG" id="seo:STM14_3372"/>
<sequence length="38" mass="4059">MKSPIFTSLVKNTHKEKCSRGNEVILISGAYAPPVAGN</sequence>
<keyword evidence="2" id="KW-1185">Reference proteome</keyword>
<gene>
    <name evidence="1" type="ordered locus">STM14_3372</name>
</gene>